<dbReference type="Proteomes" id="UP001140234">
    <property type="component" value="Unassembled WGS sequence"/>
</dbReference>
<comment type="caution">
    <text evidence="1">The sequence shown here is derived from an EMBL/GenBank/DDBJ whole genome shotgun (WGS) entry which is preliminary data.</text>
</comment>
<evidence type="ECO:0000313" key="1">
    <source>
        <dbReference type="EMBL" id="KAJ2772064.1"/>
    </source>
</evidence>
<proteinExistence type="predicted"/>
<dbReference type="EMBL" id="JANBUJ010000431">
    <property type="protein sequence ID" value="KAJ2772064.1"/>
    <property type="molecule type" value="Genomic_DNA"/>
</dbReference>
<keyword evidence="2" id="KW-1185">Reference proteome</keyword>
<reference evidence="1" key="1">
    <citation type="submission" date="2022-07" db="EMBL/GenBank/DDBJ databases">
        <title>Phylogenomic reconstructions and comparative analyses of Kickxellomycotina fungi.</title>
        <authorList>
            <person name="Reynolds N.K."/>
            <person name="Stajich J.E."/>
            <person name="Barry K."/>
            <person name="Grigoriev I.V."/>
            <person name="Crous P."/>
            <person name="Smith M.E."/>
        </authorList>
    </citation>
    <scope>NUCLEOTIDE SEQUENCE</scope>
    <source>
        <strain evidence="1">CBS 109366</strain>
    </source>
</reference>
<accession>A0ACC1K2H3</accession>
<gene>
    <name evidence="1" type="primary">RSE1</name>
    <name evidence="1" type="ORF">IWQ57_001927</name>
</gene>
<name>A0ACC1K2H3_9FUNG</name>
<protein>
    <submittedName>
        <fullName evidence="1">Pre-mRNA-splicing factor rse1</fullName>
    </submittedName>
</protein>
<evidence type="ECO:0000313" key="2">
    <source>
        <dbReference type="Proteomes" id="UP001140234"/>
    </source>
</evidence>
<sequence>MFLYNLTLQAPTAVSHAVLGHFSGEKYQELVVARQQHLELWRPDAATGKLSTTHSQNLFCRIRSLAQFRLPGGTKDYVAVGSDAGALAVLEYDTRAARFVAVQYHEFGRTGLRRQQPGQYVAADPKGRAVMVAAVERAKIVYVVTRDTDAAVVLASPLEAHRAHTACVDVVGVDVGYENPVFAALEIDYEGGGVDGARSLVYYELDLGLNHVVRRWSASVDATASRLIALPGGDDGPSGVLVCSEGFMEYRHSSGAEAPRVAIPRRDGTPDCDGEAAPPVVVVAGAVHRMKGAFFILAQADTGDLYKVTVSYTADGVSRVGVRYFDTIAPASALRILRAGFLFAASMEGSQQLFQFENLGDDDDGSDEAVFQPHDLASLALVDEVEGASPVVRSQVLNLANEESPQVYALCGRGARSSLKIIRHGLEVSELAVSELPGTPQGVWTARRREGADHDDLIVVSFLNATLALSVGEEVEEVKDSGLLGTAPTLCLHSVAGGGLVQVTPRAVRHVLPDGRVSEWVPPDGRAIGCAAANERQVVVALGGSGRAIYFELHPELGVLREHAEPLAVGSDIACVALAAVPGGRRQAPFVAVGCEDQTVRVFALDAPRCLEPLSMQATSAVAASVAFAAHGGGLHLYMGLRNGLLMRAAVDPQSGELEAPRTRFLGAREVRLCAARVGSCEAVLALSSAPWLCHEHRGGLRTSPLSYDALDHAAGFSSEQYPQGLVCVAGDTLRILTVDRPDALFNQASIPLGLTPRDFVLNAASRHLAVIETEHAHYSPAQLRAAGHAAAAELPAEQFGLVRSRPGHWASLIRVLDPFTGESTHVEELDGNRAAVSLALVRFGAAGEEMLAVGCAESLVLQPRECAAASIRLYRWISDGRALELVHETPVDGGVPQCLAPFAGQLLVAVGPALRLYDLGVKRLLKKAQSVVARNAITAVRLHPTAPDRLFVADAHDSLSLAVFDHTARAFHAVVDDALPRLVTAVHVLDDGDTVLAGDKFGNLFGLRVPEAVARTLDTDPARLMFERPKLGAAAAHKWDAIAEFHVGDIVTSLTTCALAAGGRPAVVYSTLLGSLQAAVPFVSKSDRDLFRALEAAMRRRAPPASGRDHLAYRSAFAPVRSVVDGDLCEQFLALDSATREAIAGDVDRAQQDIAKKLEDMRSMFAI</sequence>
<organism evidence="1 2">
    <name type="scientific">Coemansia nantahalensis</name>
    <dbReference type="NCBI Taxonomy" id="2789366"/>
    <lineage>
        <taxon>Eukaryota</taxon>
        <taxon>Fungi</taxon>
        <taxon>Fungi incertae sedis</taxon>
        <taxon>Zoopagomycota</taxon>
        <taxon>Kickxellomycotina</taxon>
        <taxon>Kickxellomycetes</taxon>
        <taxon>Kickxellales</taxon>
        <taxon>Kickxellaceae</taxon>
        <taxon>Coemansia</taxon>
    </lineage>
</organism>